<dbReference type="PROSITE" id="PS50110">
    <property type="entry name" value="RESPONSE_REGULATORY"/>
    <property type="match status" value="1"/>
</dbReference>
<dbReference type="OrthoDB" id="281471at2"/>
<dbReference type="STRING" id="490188.SAMN04488068_2220"/>
<dbReference type="GO" id="GO:0000160">
    <property type="term" value="P:phosphorelay signal transduction system"/>
    <property type="evidence" value="ECO:0007669"/>
    <property type="project" value="InterPro"/>
</dbReference>
<evidence type="ECO:0000256" key="2">
    <source>
        <dbReference type="PROSITE-ProRule" id="PRU00169"/>
    </source>
</evidence>
<dbReference type="Gene3D" id="3.40.50.2300">
    <property type="match status" value="1"/>
</dbReference>
<sequence>MDDMPPHSGIVRDPLVYLVEDDAAVRNALALLVRSFGWRVDVFANGEQFLTQAPRPWQACVVLDLLMPGLDGEAVLHLLRASGSPLPVLVITGDRDGPRLERLRRSGVAGVLLKPFGAAAFQEAVGACLNLAPT</sequence>
<dbReference type="SUPFAM" id="SSF52172">
    <property type="entry name" value="CheY-like"/>
    <property type="match status" value="1"/>
</dbReference>
<dbReference type="Proteomes" id="UP000199758">
    <property type="component" value="Unassembled WGS sequence"/>
</dbReference>
<gene>
    <name evidence="4" type="ORF">SAMN04488068_2220</name>
</gene>
<feature type="domain" description="Response regulatory" evidence="3">
    <location>
        <begin position="15"/>
        <end position="129"/>
    </location>
</feature>
<proteinExistence type="predicted"/>
<dbReference type="AlphaFoldDB" id="A0A1M5PNN2"/>
<dbReference type="InterPro" id="IPR001789">
    <property type="entry name" value="Sig_transdc_resp-reg_receiver"/>
</dbReference>
<evidence type="ECO:0000256" key="1">
    <source>
        <dbReference type="ARBA" id="ARBA00022553"/>
    </source>
</evidence>
<keyword evidence="1 2" id="KW-0597">Phosphoprotein</keyword>
<dbReference type="InterPro" id="IPR050595">
    <property type="entry name" value="Bact_response_regulator"/>
</dbReference>
<dbReference type="PANTHER" id="PTHR44591:SF25">
    <property type="entry name" value="CHEMOTAXIS TWO-COMPONENT RESPONSE REGULATOR"/>
    <property type="match status" value="1"/>
</dbReference>
<dbReference type="EMBL" id="FQWZ01000005">
    <property type="protein sequence ID" value="SHH03425.1"/>
    <property type="molecule type" value="Genomic_DNA"/>
</dbReference>
<name>A0A1M5PNN2_9GAMM</name>
<dbReference type="InterPro" id="IPR011006">
    <property type="entry name" value="CheY-like_superfamily"/>
</dbReference>
<dbReference type="SMART" id="SM00448">
    <property type="entry name" value="REC"/>
    <property type="match status" value="1"/>
</dbReference>
<organism evidence="4 5">
    <name type="scientific">Hydrocarboniphaga daqingensis</name>
    <dbReference type="NCBI Taxonomy" id="490188"/>
    <lineage>
        <taxon>Bacteria</taxon>
        <taxon>Pseudomonadati</taxon>
        <taxon>Pseudomonadota</taxon>
        <taxon>Gammaproteobacteria</taxon>
        <taxon>Nevskiales</taxon>
        <taxon>Nevskiaceae</taxon>
        <taxon>Hydrocarboniphaga</taxon>
    </lineage>
</organism>
<evidence type="ECO:0000313" key="5">
    <source>
        <dbReference type="Proteomes" id="UP000199758"/>
    </source>
</evidence>
<accession>A0A1M5PNN2</accession>
<keyword evidence="5" id="KW-1185">Reference proteome</keyword>
<evidence type="ECO:0000259" key="3">
    <source>
        <dbReference type="PROSITE" id="PS50110"/>
    </source>
</evidence>
<feature type="modified residue" description="4-aspartylphosphate" evidence="2">
    <location>
        <position position="64"/>
    </location>
</feature>
<dbReference type="Pfam" id="PF00072">
    <property type="entry name" value="Response_reg"/>
    <property type="match status" value="1"/>
</dbReference>
<protein>
    <submittedName>
        <fullName evidence="4">Response regulator receiver domain-containing protein</fullName>
    </submittedName>
</protein>
<reference evidence="4 5" key="1">
    <citation type="submission" date="2016-11" db="EMBL/GenBank/DDBJ databases">
        <authorList>
            <person name="Jaros S."/>
            <person name="Januszkiewicz K."/>
            <person name="Wedrychowicz H."/>
        </authorList>
    </citation>
    <scope>NUCLEOTIDE SEQUENCE [LARGE SCALE GENOMIC DNA]</scope>
    <source>
        <strain evidence="4 5">CGMCC 1.7049</strain>
    </source>
</reference>
<dbReference type="PANTHER" id="PTHR44591">
    <property type="entry name" value="STRESS RESPONSE REGULATOR PROTEIN 1"/>
    <property type="match status" value="1"/>
</dbReference>
<evidence type="ECO:0000313" key="4">
    <source>
        <dbReference type="EMBL" id="SHH03425.1"/>
    </source>
</evidence>